<dbReference type="GeneID" id="25291102"/>
<dbReference type="STRING" id="1442369.A0A0D2JGB2"/>
<feature type="region of interest" description="Disordered" evidence="1">
    <location>
        <begin position="171"/>
        <end position="297"/>
    </location>
</feature>
<feature type="compositionally biased region" description="Basic residues" evidence="1">
    <location>
        <begin position="110"/>
        <end position="122"/>
    </location>
</feature>
<dbReference type="RefSeq" id="XP_013275511.1">
    <property type="nucleotide sequence ID" value="XM_013420057.1"/>
</dbReference>
<dbReference type="EMBL" id="KN847476">
    <property type="protein sequence ID" value="KIX08375.1"/>
    <property type="molecule type" value="Genomic_DNA"/>
</dbReference>
<dbReference type="VEuPathDB" id="FungiDB:Z518_03031"/>
<evidence type="ECO:0000313" key="3">
    <source>
        <dbReference type="Proteomes" id="UP000053617"/>
    </source>
</evidence>
<keyword evidence="3" id="KW-1185">Reference proteome</keyword>
<dbReference type="Proteomes" id="UP000053617">
    <property type="component" value="Unassembled WGS sequence"/>
</dbReference>
<dbReference type="HOGENOM" id="CLU_081657_0_0_1"/>
<sequence length="297" mass="33202">MITVNRLCRDLGIKHPLDHPTCIGYGKAKPTCGILCAQASRNEAVTALEGICEAIADGINPRMLVNDLEGVAQLLHCKRWHQYQARAKAREWRRKLDEAMAQRNEEQHQRQHQRQSRSRREFHRPGNNNQIAPPADSHLASFRDEDILAELAHRLQSQSHVISSIRAILDNQRGRNQRSPGRSSSDRTTLSSFSNSLESDDEFSEASDSETEDGDDNEDSDLENSDTDTSYSRSSSGSSTSRSNSGPIQPTPSSERRSRGREHLRNRLSPLLRAIPLPLPPLKTKPKANAASVYHAS</sequence>
<evidence type="ECO:0000256" key="1">
    <source>
        <dbReference type="SAM" id="MobiDB-lite"/>
    </source>
</evidence>
<evidence type="ECO:0000313" key="2">
    <source>
        <dbReference type="EMBL" id="KIX08375.1"/>
    </source>
</evidence>
<feature type="region of interest" description="Disordered" evidence="1">
    <location>
        <begin position="100"/>
        <end position="138"/>
    </location>
</feature>
<dbReference type="OrthoDB" id="4120841at2759"/>
<feature type="compositionally biased region" description="Low complexity" evidence="1">
    <location>
        <begin position="182"/>
        <end position="197"/>
    </location>
</feature>
<accession>A0A0D2JGB2</accession>
<organism evidence="2 3">
    <name type="scientific">Rhinocladiella mackenziei CBS 650.93</name>
    <dbReference type="NCBI Taxonomy" id="1442369"/>
    <lineage>
        <taxon>Eukaryota</taxon>
        <taxon>Fungi</taxon>
        <taxon>Dikarya</taxon>
        <taxon>Ascomycota</taxon>
        <taxon>Pezizomycotina</taxon>
        <taxon>Eurotiomycetes</taxon>
        <taxon>Chaetothyriomycetidae</taxon>
        <taxon>Chaetothyriales</taxon>
        <taxon>Herpotrichiellaceae</taxon>
        <taxon>Rhinocladiella</taxon>
    </lineage>
</organism>
<feature type="compositionally biased region" description="Basic and acidic residues" evidence="1">
    <location>
        <begin position="100"/>
        <end position="109"/>
    </location>
</feature>
<gene>
    <name evidence="2" type="ORF">Z518_03031</name>
</gene>
<feature type="compositionally biased region" description="Low complexity" evidence="1">
    <location>
        <begin position="227"/>
        <end position="246"/>
    </location>
</feature>
<feature type="compositionally biased region" description="Acidic residues" evidence="1">
    <location>
        <begin position="198"/>
        <end position="226"/>
    </location>
</feature>
<protein>
    <submittedName>
        <fullName evidence="2">Uncharacterized protein</fullName>
    </submittedName>
</protein>
<proteinExistence type="predicted"/>
<reference evidence="2 3" key="1">
    <citation type="submission" date="2015-01" db="EMBL/GenBank/DDBJ databases">
        <title>The Genome Sequence of Rhinocladiella mackenzie CBS 650.93.</title>
        <authorList>
            <consortium name="The Broad Institute Genomics Platform"/>
            <person name="Cuomo C."/>
            <person name="de Hoog S."/>
            <person name="Gorbushina A."/>
            <person name="Stielow B."/>
            <person name="Teixiera M."/>
            <person name="Abouelleil A."/>
            <person name="Chapman S.B."/>
            <person name="Priest M."/>
            <person name="Young S.K."/>
            <person name="Wortman J."/>
            <person name="Nusbaum C."/>
            <person name="Birren B."/>
        </authorList>
    </citation>
    <scope>NUCLEOTIDE SEQUENCE [LARGE SCALE GENOMIC DNA]</scope>
    <source>
        <strain evidence="2 3">CBS 650.93</strain>
    </source>
</reference>
<dbReference type="AlphaFoldDB" id="A0A0D2JGB2"/>
<feature type="compositionally biased region" description="Basic and acidic residues" evidence="1">
    <location>
        <begin position="254"/>
        <end position="265"/>
    </location>
</feature>
<name>A0A0D2JGB2_9EURO</name>